<keyword evidence="2" id="KW-0547">Nucleotide-binding</keyword>
<dbReference type="PROSITE" id="PS00109">
    <property type="entry name" value="PROTEIN_KINASE_TYR"/>
    <property type="match status" value="1"/>
</dbReference>
<dbReference type="PROSITE" id="PS50011">
    <property type="entry name" value="PROTEIN_KINASE_DOM"/>
    <property type="match status" value="1"/>
</dbReference>
<organism evidence="6 7">
    <name type="scientific">Antrodiella citrinella</name>
    <dbReference type="NCBI Taxonomy" id="2447956"/>
    <lineage>
        <taxon>Eukaryota</taxon>
        <taxon>Fungi</taxon>
        <taxon>Dikarya</taxon>
        <taxon>Basidiomycota</taxon>
        <taxon>Agaricomycotina</taxon>
        <taxon>Agaricomycetes</taxon>
        <taxon>Polyporales</taxon>
        <taxon>Steccherinaceae</taxon>
        <taxon>Antrodiella</taxon>
    </lineage>
</organism>
<sequence length="322" mass="36054">MVDIIRGQLDEQKIDEHLGRSLLDSLDGIVHSPGSDAGLAGSLRDVRREPNAISSGAFSDVYKGTWQGRAVAVKKLNRFNARPYNADAFQDAFSRELLIWQKLQHPNLLPILGVDDQTVAPRLGLISPWMKAGNVQEAMRDMEEPPVLQWIRQVAQGLEYLHEKKCVHGDIRGANVLVDDDLKVQLADFGLAAFTNPTRCDRTKARWTAPELLSGTIPRPNRESDVFSFASLCFELLTRNVPYGDIDHDADVIHMVLRGERPRSADTKMPEVLRTAMQICWREDPKERPKMPAVVSSLVELDGSTNRNSLQVLRRDGDVASE</sequence>
<dbReference type="InterPro" id="IPR000719">
    <property type="entry name" value="Prot_kinase_dom"/>
</dbReference>
<feature type="domain" description="Protein kinase" evidence="5">
    <location>
        <begin position="47"/>
        <end position="301"/>
    </location>
</feature>
<dbReference type="SUPFAM" id="SSF56112">
    <property type="entry name" value="Protein kinase-like (PK-like)"/>
    <property type="match status" value="1"/>
</dbReference>
<evidence type="ECO:0000313" key="6">
    <source>
        <dbReference type="EMBL" id="THH31342.1"/>
    </source>
</evidence>
<dbReference type="InterPro" id="IPR011009">
    <property type="entry name" value="Kinase-like_dom_sf"/>
</dbReference>
<keyword evidence="4" id="KW-0067">ATP-binding</keyword>
<dbReference type="InterPro" id="IPR051681">
    <property type="entry name" value="Ser/Thr_Kinases-Pseudokinases"/>
</dbReference>
<keyword evidence="7" id="KW-1185">Reference proteome</keyword>
<comment type="caution">
    <text evidence="6">The sequence shown here is derived from an EMBL/GenBank/DDBJ whole genome shotgun (WGS) entry which is preliminary data.</text>
</comment>
<evidence type="ECO:0000256" key="1">
    <source>
        <dbReference type="ARBA" id="ARBA00022679"/>
    </source>
</evidence>
<dbReference type="OrthoDB" id="3265205at2759"/>
<dbReference type="EMBL" id="SGPM01000050">
    <property type="protein sequence ID" value="THH31342.1"/>
    <property type="molecule type" value="Genomic_DNA"/>
</dbReference>
<keyword evidence="3" id="KW-0418">Kinase</keyword>
<dbReference type="InterPro" id="IPR008266">
    <property type="entry name" value="Tyr_kinase_AS"/>
</dbReference>
<dbReference type="PANTHER" id="PTHR44329:SF288">
    <property type="entry name" value="MITOGEN-ACTIVATED PROTEIN KINASE KINASE KINASE 20"/>
    <property type="match status" value="1"/>
</dbReference>
<name>A0A4S4MY07_9APHY</name>
<dbReference type="Gene3D" id="1.10.510.10">
    <property type="entry name" value="Transferase(Phosphotransferase) domain 1"/>
    <property type="match status" value="1"/>
</dbReference>
<evidence type="ECO:0000256" key="3">
    <source>
        <dbReference type="ARBA" id="ARBA00022777"/>
    </source>
</evidence>
<keyword evidence="1" id="KW-0808">Transferase</keyword>
<evidence type="ECO:0000256" key="2">
    <source>
        <dbReference type="ARBA" id="ARBA00022741"/>
    </source>
</evidence>
<evidence type="ECO:0000259" key="5">
    <source>
        <dbReference type="PROSITE" id="PS50011"/>
    </source>
</evidence>
<proteinExistence type="predicted"/>
<dbReference type="PRINTS" id="PR00109">
    <property type="entry name" value="TYRKINASE"/>
</dbReference>
<evidence type="ECO:0000256" key="4">
    <source>
        <dbReference type="ARBA" id="ARBA00022840"/>
    </source>
</evidence>
<gene>
    <name evidence="6" type="ORF">EUX98_g2850</name>
</gene>
<reference evidence="6 7" key="1">
    <citation type="submission" date="2019-02" db="EMBL/GenBank/DDBJ databases">
        <title>Genome sequencing of the rare red list fungi Antrodiella citrinella (Flaviporus citrinellus).</title>
        <authorList>
            <person name="Buettner E."/>
            <person name="Kellner H."/>
        </authorList>
    </citation>
    <scope>NUCLEOTIDE SEQUENCE [LARGE SCALE GENOMIC DNA]</scope>
    <source>
        <strain evidence="6 7">DSM 108506</strain>
    </source>
</reference>
<dbReference type="InterPro" id="IPR001245">
    <property type="entry name" value="Ser-Thr/Tyr_kinase_cat_dom"/>
</dbReference>
<dbReference type="PANTHER" id="PTHR44329">
    <property type="entry name" value="SERINE/THREONINE-PROTEIN KINASE TNNI3K-RELATED"/>
    <property type="match status" value="1"/>
</dbReference>
<protein>
    <recommendedName>
        <fullName evidence="5">Protein kinase domain-containing protein</fullName>
    </recommendedName>
</protein>
<dbReference type="AlphaFoldDB" id="A0A4S4MY07"/>
<accession>A0A4S4MY07</accession>
<dbReference type="Proteomes" id="UP000308730">
    <property type="component" value="Unassembled WGS sequence"/>
</dbReference>
<dbReference type="GO" id="GO:0005524">
    <property type="term" value="F:ATP binding"/>
    <property type="evidence" value="ECO:0007669"/>
    <property type="project" value="UniProtKB-KW"/>
</dbReference>
<evidence type="ECO:0000313" key="7">
    <source>
        <dbReference type="Proteomes" id="UP000308730"/>
    </source>
</evidence>
<dbReference type="GO" id="GO:0004674">
    <property type="term" value="F:protein serine/threonine kinase activity"/>
    <property type="evidence" value="ECO:0007669"/>
    <property type="project" value="TreeGrafter"/>
</dbReference>
<dbReference type="Pfam" id="PF07714">
    <property type="entry name" value="PK_Tyr_Ser-Thr"/>
    <property type="match status" value="1"/>
</dbReference>